<keyword evidence="3" id="KW-1185">Reference proteome</keyword>
<feature type="domain" description="Transposase IS200-like" evidence="1">
    <location>
        <begin position="49"/>
        <end position="128"/>
    </location>
</feature>
<protein>
    <recommendedName>
        <fullName evidence="1">Transposase IS200-like domain-containing protein</fullName>
    </recommendedName>
</protein>
<dbReference type="InterPro" id="IPR002686">
    <property type="entry name" value="Transposase_17"/>
</dbReference>
<evidence type="ECO:0000259" key="1">
    <source>
        <dbReference type="Pfam" id="PF01797"/>
    </source>
</evidence>
<dbReference type="Proteomes" id="UP000036367">
    <property type="component" value="Unassembled WGS sequence"/>
</dbReference>
<dbReference type="EMBL" id="LECT01000029">
    <property type="protein sequence ID" value="KLU04116.1"/>
    <property type="molecule type" value="Genomic_DNA"/>
</dbReference>
<dbReference type="AlphaFoldDB" id="A0A0J1BC78"/>
<sequence>MSMQDPFAFFITWPTYGTWLPGNDRGWVEYHHGWQLPNRNLESMCTTQMKEKQCLLNPGDREIVVAQVTETCQMRDWTMHAVDCRSNHAHIVVSATKTAPKKIRKDIKAWCTRRLKERSNPHRTNWWAERGSIRYIWNEDSLARVVMYVTEAQDRKGLER</sequence>
<dbReference type="SUPFAM" id="SSF143422">
    <property type="entry name" value="Transposase IS200-like"/>
    <property type="match status" value="1"/>
</dbReference>
<dbReference type="Gene3D" id="3.30.70.1290">
    <property type="entry name" value="Transposase IS200-like"/>
    <property type="match status" value="1"/>
</dbReference>
<name>A0A0J1BC78_RHOIS</name>
<dbReference type="STRING" id="595434.RISK_003702"/>
<dbReference type="PATRIC" id="fig|595434.4.peg.3520"/>
<reference evidence="2" key="1">
    <citation type="submission" date="2015-05" db="EMBL/GenBank/DDBJ databases">
        <title>Permanent draft genome of Rhodopirellula islandicus K833.</title>
        <authorList>
            <person name="Kizina J."/>
            <person name="Richter M."/>
            <person name="Glockner F.O."/>
            <person name="Harder J."/>
        </authorList>
    </citation>
    <scope>NUCLEOTIDE SEQUENCE [LARGE SCALE GENOMIC DNA]</scope>
    <source>
        <strain evidence="2">K833</strain>
    </source>
</reference>
<gene>
    <name evidence="2" type="ORF">RISK_003702</name>
</gene>
<comment type="caution">
    <text evidence="2">The sequence shown here is derived from an EMBL/GenBank/DDBJ whole genome shotgun (WGS) entry which is preliminary data.</text>
</comment>
<dbReference type="GO" id="GO:0006313">
    <property type="term" value="P:DNA transposition"/>
    <property type="evidence" value="ECO:0007669"/>
    <property type="project" value="InterPro"/>
</dbReference>
<evidence type="ECO:0000313" key="3">
    <source>
        <dbReference type="Proteomes" id="UP000036367"/>
    </source>
</evidence>
<proteinExistence type="predicted"/>
<organism evidence="2 3">
    <name type="scientific">Rhodopirellula islandica</name>
    <dbReference type="NCBI Taxonomy" id="595434"/>
    <lineage>
        <taxon>Bacteria</taxon>
        <taxon>Pseudomonadati</taxon>
        <taxon>Planctomycetota</taxon>
        <taxon>Planctomycetia</taxon>
        <taxon>Pirellulales</taxon>
        <taxon>Pirellulaceae</taxon>
        <taxon>Rhodopirellula</taxon>
    </lineage>
</organism>
<dbReference type="InterPro" id="IPR036515">
    <property type="entry name" value="Transposase_17_sf"/>
</dbReference>
<evidence type="ECO:0000313" key="2">
    <source>
        <dbReference type="EMBL" id="KLU04116.1"/>
    </source>
</evidence>
<dbReference type="GO" id="GO:0004803">
    <property type="term" value="F:transposase activity"/>
    <property type="evidence" value="ECO:0007669"/>
    <property type="project" value="InterPro"/>
</dbReference>
<dbReference type="Pfam" id="PF01797">
    <property type="entry name" value="Y1_Tnp"/>
    <property type="match status" value="1"/>
</dbReference>
<accession>A0A0J1BC78</accession>
<dbReference type="GO" id="GO:0003677">
    <property type="term" value="F:DNA binding"/>
    <property type="evidence" value="ECO:0007669"/>
    <property type="project" value="InterPro"/>
</dbReference>